<sequence>MKRVRLIATCLFYFSRVLALPYLATAAYCIICFLFRTDSLQPIEDGKRFVITYPFTDTRFLIGDTYEFYYIFEMIAFIALYGIFFWLLGNIFKTFRGKKLFTQQGVRRLSIFYLLNFIVPLPFLIGHIAYSYEVEILVSLSVLHFVLGVFAYFMAVIFKQGLNLQTEQDLYI</sequence>
<dbReference type="OrthoDB" id="714390at2"/>
<evidence type="ECO:0008006" key="4">
    <source>
        <dbReference type="Google" id="ProtNLM"/>
    </source>
</evidence>
<dbReference type="EMBL" id="RBLC01000002">
    <property type="protein sequence ID" value="RKS23174.1"/>
    <property type="molecule type" value="Genomic_DNA"/>
</dbReference>
<name>A0A495MB33_9FLAO</name>
<keyword evidence="1" id="KW-0472">Membrane</keyword>
<evidence type="ECO:0000256" key="1">
    <source>
        <dbReference type="SAM" id="Phobius"/>
    </source>
</evidence>
<dbReference type="Proteomes" id="UP000277579">
    <property type="component" value="Unassembled WGS sequence"/>
</dbReference>
<feature type="transmembrane region" description="Helical" evidence="1">
    <location>
        <begin position="109"/>
        <end position="130"/>
    </location>
</feature>
<gene>
    <name evidence="2" type="ORF">CLV94_2079</name>
</gene>
<feature type="transmembrane region" description="Helical" evidence="1">
    <location>
        <begin position="68"/>
        <end position="88"/>
    </location>
</feature>
<dbReference type="RefSeq" id="WP_121376396.1">
    <property type="nucleotide sequence ID" value="NZ_RBLC01000002.1"/>
</dbReference>
<keyword evidence="1" id="KW-1133">Transmembrane helix</keyword>
<proteinExistence type="predicted"/>
<dbReference type="AlphaFoldDB" id="A0A495MB33"/>
<organism evidence="2 3">
    <name type="scientific">Flavobacterium endophyticum</name>
    <dbReference type="NCBI Taxonomy" id="1540163"/>
    <lineage>
        <taxon>Bacteria</taxon>
        <taxon>Pseudomonadati</taxon>
        <taxon>Bacteroidota</taxon>
        <taxon>Flavobacteriia</taxon>
        <taxon>Flavobacteriales</taxon>
        <taxon>Flavobacteriaceae</taxon>
        <taxon>Flavobacterium</taxon>
    </lineage>
</organism>
<comment type="caution">
    <text evidence="2">The sequence shown here is derived from an EMBL/GenBank/DDBJ whole genome shotgun (WGS) entry which is preliminary data.</text>
</comment>
<evidence type="ECO:0000313" key="2">
    <source>
        <dbReference type="EMBL" id="RKS23174.1"/>
    </source>
</evidence>
<keyword evidence="1" id="KW-0812">Transmembrane</keyword>
<protein>
    <recommendedName>
        <fullName evidence="4">DUF2975 family protein</fullName>
    </recommendedName>
</protein>
<accession>A0A495MB33</accession>
<evidence type="ECO:0000313" key="3">
    <source>
        <dbReference type="Proteomes" id="UP000277579"/>
    </source>
</evidence>
<reference evidence="2 3" key="1">
    <citation type="submission" date="2018-10" db="EMBL/GenBank/DDBJ databases">
        <title>Genomic Encyclopedia of Archaeal and Bacterial Type Strains, Phase II (KMG-II): from individual species to whole genera.</title>
        <authorList>
            <person name="Goeker M."/>
        </authorList>
    </citation>
    <scope>NUCLEOTIDE SEQUENCE [LARGE SCALE GENOMIC DNA]</scope>
    <source>
        <strain evidence="2 3">DSM 29537</strain>
    </source>
</reference>
<feature type="transmembrane region" description="Helical" evidence="1">
    <location>
        <begin position="136"/>
        <end position="158"/>
    </location>
</feature>
<keyword evidence="3" id="KW-1185">Reference proteome</keyword>